<organism evidence="2 3">
    <name type="scientific">Paenibacillus polymyxa</name>
    <name type="common">Bacillus polymyxa</name>
    <dbReference type="NCBI Taxonomy" id="1406"/>
    <lineage>
        <taxon>Bacteria</taxon>
        <taxon>Bacillati</taxon>
        <taxon>Bacillota</taxon>
        <taxon>Bacilli</taxon>
        <taxon>Bacillales</taxon>
        <taxon>Paenibacillaceae</taxon>
        <taxon>Paenibacillus</taxon>
    </lineage>
</organism>
<dbReference type="SUPFAM" id="SSF55729">
    <property type="entry name" value="Acyl-CoA N-acyltransferases (Nat)"/>
    <property type="match status" value="1"/>
</dbReference>
<dbReference type="CDD" id="cd04301">
    <property type="entry name" value="NAT_SF"/>
    <property type="match status" value="1"/>
</dbReference>
<dbReference type="InterPro" id="IPR000182">
    <property type="entry name" value="GNAT_dom"/>
</dbReference>
<gene>
    <name evidence="2" type="primary">M1_4944</name>
    <name evidence="2" type="ORF">NCTC10343_04994</name>
</gene>
<protein>
    <submittedName>
        <fullName evidence="2">Diamine N-acetyltransferase</fullName>
        <ecNumber evidence="2">2.3.1.57</ecNumber>
    </submittedName>
</protein>
<evidence type="ECO:0000313" key="3">
    <source>
        <dbReference type="Proteomes" id="UP000254400"/>
    </source>
</evidence>
<dbReference type="Gene3D" id="3.40.630.30">
    <property type="match status" value="1"/>
</dbReference>
<dbReference type="Proteomes" id="UP000254400">
    <property type="component" value="Unassembled WGS sequence"/>
</dbReference>
<evidence type="ECO:0000259" key="1">
    <source>
        <dbReference type="PROSITE" id="PS51186"/>
    </source>
</evidence>
<dbReference type="EC" id="2.3.1.57" evidence="2"/>
<keyword evidence="2" id="KW-0012">Acyltransferase</keyword>
<sequence length="195" mass="22923">MRRLLLLRGLFCLFAIIRPSFNMQLFRAARSVSFGNKKKWKAKYRGNPKIITLKAVDKRNWEECAELEPSPEQQRFMVSNLYSIAECQFLDGFVSKTIYNDDVLIGFTMFGLDPDDGNYWVYRFMIDERFQGRGHGYHAMLLVIDEIRKASDRTDVIMIGYKPDNELARKLYRKSGFREEGISPWGEMLAKYRFA</sequence>
<keyword evidence="2" id="KW-0808">Transferase</keyword>
<dbReference type="EMBL" id="UGSC01000001">
    <property type="protein sequence ID" value="SUA72041.1"/>
    <property type="molecule type" value="Genomic_DNA"/>
</dbReference>
<dbReference type="PROSITE" id="PS51186">
    <property type="entry name" value="GNAT"/>
    <property type="match status" value="1"/>
</dbReference>
<dbReference type="Pfam" id="PF00583">
    <property type="entry name" value="Acetyltransf_1"/>
    <property type="match status" value="1"/>
</dbReference>
<dbReference type="InterPro" id="IPR016181">
    <property type="entry name" value="Acyl_CoA_acyltransferase"/>
</dbReference>
<feature type="domain" description="N-acetyltransferase" evidence="1">
    <location>
        <begin position="51"/>
        <end position="195"/>
    </location>
</feature>
<dbReference type="GO" id="GO:0004145">
    <property type="term" value="F:diamine N-acetyltransferase activity"/>
    <property type="evidence" value="ECO:0007669"/>
    <property type="project" value="UniProtKB-EC"/>
</dbReference>
<name>A0A378Y689_PAEPO</name>
<dbReference type="AlphaFoldDB" id="A0A378Y689"/>
<proteinExistence type="predicted"/>
<evidence type="ECO:0000313" key="2">
    <source>
        <dbReference type="EMBL" id="SUA72041.1"/>
    </source>
</evidence>
<reference evidence="2 3" key="1">
    <citation type="submission" date="2018-06" db="EMBL/GenBank/DDBJ databases">
        <authorList>
            <consortium name="Pathogen Informatics"/>
            <person name="Doyle S."/>
        </authorList>
    </citation>
    <scope>NUCLEOTIDE SEQUENCE [LARGE SCALE GENOMIC DNA]</scope>
    <source>
        <strain evidence="2 3">NCTC10343</strain>
    </source>
</reference>
<accession>A0A378Y689</accession>